<keyword evidence="1" id="KW-0472">Membrane</keyword>
<keyword evidence="3" id="KW-1185">Reference proteome</keyword>
<dbReference type="EMBL" id="SOAW01000002">
    <property type="protein sequence ID" value="TDT30844.1"/>
    <property type="molecule type" value="Genomic_DNA"/>
</dbReference>
<dbReference type="RefSeq" id="WP_133755194.1">
    <property type="nucleotide sequence ID" value="NZ_CP171129.1"/>
</dbReference>
<evidence type="ECO:0008006" key="4">
    <source>
        <dbReference type="Google" id="ProtNLM"/>
    </source>
</evidence>
<reference evidence="2 3" key="1">
    <citation type="submission" date="2019-03" db="EMBL/GenBank/DDBJ databases">
        <title>Genomic Encyclopedia of Archaeal and Bacterial Type Strains, Phase II (KMG-II): from individual species to whole genera.</title>
        <authorList>
            <person name="Goeker M."/>
        </authorList>
    </citation>
    <scope>NUCLEOTIDE SEQUENCE [LARGE SCALE GENOMIC DNA]</scope>
    <source>
        <strain evidence="2 3">DSM 24323</strain>
    </source>
</reference>
<organism evidence="2 3">
    <name type="scientific">Naumannella halotolerans</name>
    <dbReference type="NCBI Taxonomy" id="993414"/>
    <lineage>
        <taxon>Bacteria</taxon>
        <taxon>Bacillati</taxon>
        <taxon>Actinomycetota</taxon>
        <taxon>Actinomycetes</taxon>
        <taxon>Propionibacteriales</taxon>
        <taxon>Propionibacteriaceae</taxon>
        <taxon>Naumannella</taxon>
    </lineage>
</organism>
<feature type="transmembrane region" description="Helical" evidence="1">
    <location>
        <begin position="94"/>
        <end position="113"/>
    </location>
</feature>
<gene>
    <name evidence="2" type="ORF">CLV29_2250</name>
</gene>
<protein>
    <recommendedName>
        <fullName evidence="4">Integral membrane protein</fullName>
    </recommendedName>
</protein>
<feature type="transmembrane region" description="Helical" evidence="1">
    <location>
        <begin position="37"/>
        <end position="57"/>
    </location>
</feature>
<name>A0A4R7J1A6_9ACTN</name>
<keyword evidence="1" id="KW-1133">Transmembrane helix</keyword>
<dbReference type="AlphaFoldDB" id="A0A4R7J1A6"/>
<keyword evidence="1" id="KW-0812">Transmembrane</keyword>
<comment type="caution">
    <text evidence="2">The sequence shown here is derived from an EMBL/GenBank/DDBJ whole genome shotgun (WGS) entry which is preliminary data.</text>
</comment>
<evidence type="ECO:0000313" key="2">
    <source>
        <dbReference type="EMBL" id="TDT30844.1"/>
    </source>
</evidence>
<sequence length="114" mass="12134">MDTLRIILYVCHMIATVAIIVGAVVPLRSGHPVQVWAARIQLLIGLALVGIIEVGHLGELNHAKIAVKLILAIVVVGLAEVGKARYKKDKPSRTFALAAAGVTVVNAIVAFTWH</sequence>
<proteinExistence type="predicted"/>
<feature type="transmembrane region" description="Helical" evidence="1">
    <location>
        <begin position="6"/>
        <end position="25"/>
    </location>
</feature>
<dbReference type="Proteomes" id="UP000295371">
    <property type="component" value="Unassembled WGS sequence"/>
</dbReference>
<feature type="transmembrane region" description="Helical" evidence="1">
    <location>
        <begin position="63"/>
        <end position="82"/>
    </location>
</feature>
<evidence type="ECO:0000313" key="3">
    <source>
        <dbReference type="Proteomes" id="UP000295371"/>
    </source>
</evidence>
<dbReference type="OrthoDB" id="3830423at2"/>
<accession>A0A4R7J1A6</accession>
<evidence type="ECO:0000256" key="1">
    <source>
        <dbReference type="SAM" id="Phobius"/>
    </source>
</evidence>